<feature type="transmembrane region" description="Helical" evidence="7">
    <location>
        <begin position="29"/>
        <end position="51"/>
    </location>
</feature>
<comment type="function">
    <text evidence="7">Catalyzes the transfer of the diacylglyceryl group from phosphatidylglycerol to the sulfhydryl group of the N-terminal cysteine of a prolipoprotein, the first step in the formation of mature lipoproteins.</text>
</comment>
<feature type="transmembrane region" description="Helical" evidence="7">
    <location>
        <begin position="255"/>
        <end position="277"/>
    </location>
</feature>
<keyword evidence="5 7" id="KW-1133">Transmembrane helix</keyword>
<dbReference type="Proteomes" id="UP001652338">
    <property type="component" value="Unassembled WGS sequence"/>
</dbReference>
<comment type="similarity">
    <text evidence="1 7">Belongs to the Lgt family.</text>
</comment>
<keyword evidence="9" id="KW-1185">Reference proteome</keyword>
<comment type="subcellular location">
    <subcellularLocation>
        <location evidence="7">Cell membrane</location>
        <topology evidence="7">Multi-pass membrane protein</topology>
    </subcellularLocation>
</comment>
<evidence type="ECO:0000256" key="2">
    <source>
        <dbReference type="ARBA" id="ARBA00022475"/>
    </source>
</evidence>
<dbReference type="PROSITE" id="PS01311">
    <property type="entry name" value="LGT"/>
    <property type="match status" value="1"/>
</dbReference>
<evidence type="ECO:0000256" key="1">
    <source>
        <dbReference type="ARBA" id="ARBA00007150"/>
    </source>
</evidence>
<dbReference type="EMBL" id="JAOQKE010000004">
    <property type="protein sequence ID" value="MCU6724877.1"/>
    <property type="molecule type" value="Genomic_DNA"/>
</dbReference>
<evidence type="ECO:0000256" key="3">
    <source>
        <dbReference type="ARBA" id="ARBA00022679"/>
    </source>
</evidence>
<feature type="transmembrane region" description="Helical" evidence="7">
    <location>
        <begin position="103"/>
        <end position="120"/>
    </location>
</feature>
<evidence type="ECO:0000256" key="5">
    <source>
        <dbReference type="ARBA" id="ARBA00022989"/>
    </source>
</evidence>
<dbReference type="RefSeq" id="WP_262654300.1">
    <property type="nucleotide sequence ID" value="NZ_JAOQKE010000004.1"/>
</dbReference>
<sequence length="299" mass="33481">MNQTSILFPHLNLTLSHVGKSLSVGGFEVAYYGIVIALGMALGISLIFYLARKSGQSEDLYVDLTLVTIVCSIIGARGYYVLFSWEDYKDHLLEIFHIRGGGLAIYGGVLAGILTIFLFSRRKKQSVWLLMDTVCPGLVVGQIIGRWGNFFNREAFGGYSDGLLAMALPRDAVRQGEITAQMLQHLKVIDGVEFIQVHPTFLYESLWNLLLLFCLLMLWKHRKYDGQIAACYLVGYGLGRIWIESLRTDQLLLPVIRIPVSQVVSGILILCSVIYMIKKHRQQSKTATPTQGKKGKGYK</sequence>
<dbReference type="PANTHER" id="PTHR30589">
    <property type="entry name" value="PROLIPOPROTEIN DIACYLGLYCERYL TRANSFERASE"/>
    <property type="match status" value="1"/>
</dbReference>
<evidence type="ECO:0000256" key="7">
    <source>
        <dbReference type="HAMAP-Rule" id="MF_01147"/>
    </source>
</evidence>
<reference evidence="8 9" key="1">
    <citation type="journal article" date="2021" name="ISME Commun">
        <title>Automated analysis of genomic sequences facilitates high-throughput and comprehensive description of bacteria.</title>
        <authorList>
            <person name="Hitch T.C.A."/>
        </authorList>
    </citation>
    <scope>NUCLEOTIDE SEQUENCE [LARGE SCALE GENOMIC DNA]</scope>
    <source>
        <strain evidence="8 9">Sanger_29</strain>
    </source>
</reference>
<protein>
    <recommendedName>
        <fullName evidence="7">Phosphatidylglycerol--prolipoprotein diacylglyceryl transferase</fullName>
        <ecNumber evidence="7">2.5.1.145</ecNumber>
    </recommendedName>
</protein>
<accession>A0ABT2SK50</accession>
<dbReference type="PANTHER" id="PTHR30589:SF0">
    <property type="entry name" value="PHOSPHATIDYLGLYCEROL--PROLIPOPROTEIN DIACYLGLYCERYL TRANSFERASE"/>
    <property type="match status" value="1"/>
</dbReference>
<feature type="transmembrane region" description="Helical" evidence="7">
    <location>
        <begin position="226"/>
        <end position="243"/>
    </location>
</feature>
<dbReference type="Pfam" id="PF01790">
    <property type="entry name" value="LGT"/>
    <property type="match status" value="1"/>
</dbReference>
<dbReference type="HAMAP" id="MF_01147">
    <property type="entry name" value="Lgt"/>
    <property type="match status" value="1"/>
</dbReference>
<dbReference type="InterPro" id="IPR001640">
    <property type="entry name" value="Lgt"/>
</dbReference>
<name>A0ABT2SK50_9FIRM</name>
<comment type="pathway">
    <text evidence="7">Protein modification; lipoprotein biosynthesis (diacylglyceryl transfer).</text>
</comment>
<keyword evidence="4 7" id="KW-0812">Transmembrane</keyword>
<feature type="transmembrane region" description="Helical" evidence="7">
    <location>
        <begin position="127"/>
        <end position="145"/>
    </location>
</feature>
<feature type="binding site" evidence="7">
    <location>
        <position position="146"/>
    </location>
    <ligand>
        <name>a 1,2-diacyl-sn-glycero-3-phospho-(1'-sn-glycerol)</name>
        <dbReference type="ChEBI" id="CHEBI:64716"/>
    </ligand>
</feature>
<gene>
    <name evidence="7 8" type="primary">lgt</name>
    <name evidence="8" type="ORF">OCV47_05850</name>
</gene>
<organism evidence="8 9">
    <name type="scientific">Muricoprocola aceti</name>
    <dbReference type="NCBI Taxonomy" id="2981772"/>
    <lineage>
        <taxon>Bacteria</taxon>
        <taxon>Bacillati</taxon>
        <taxon>Bacillota</taxon>
        <taxon>Clostridia</taxon>
        <taxon>Lachnospirales</taxon>
        <taxon>Lachnospiraceae</taxon>
        <taxon>Muricoprocola</taxon>
    </lineage>
</organism>
<keyword evidence="2 7" id="KW-1003">Cell membrane</keyword>
<dbReference type="NCBIfam" id="TIGR00544">
    <property type="entry name" value="lgt"/>
    <property type="match status" value="1"/>
</dbReference>
<keyword evidence="6 7" id="KW-0472">Membrane</keyword>
<dbReference type="EC" id="2.5.1.145" evidence="7"/>
<comment type="caution">
    <text evidence="8">The sequence shown here is derived from an EMBL/GenBank/DDBJ whole genome shotgun (WGS) entry which is preliminary data.</text>
</comment>
<feature type="transmembrane region" description="Helical" evidence="7">
    <location>
        <begin position="60"/>
        <end position="83"/>
    </location>
</feature>
<evidence type="ECO:0000256" key="4">
    <source>
        <dbReference type="ARBA" id="ARBA00022692"/>
    </source>
</evidence>
<evidence type="ECO:0000256" key="6">
    <source>
        <dbReference type="ARBA" id="ARBA00023136"/>
    </source>
</evidence>
<comment type="catalytic activity">
    <reaction evidence="7">
        <text>L-cysteinyl-[prolipoprotein] + a 1,2-diacyl-sn-glycero-3-phospho-(1'-sn-glycerol) = an S-1,2-diacyl-sn-glyceryl-L-cysteinyl-[prolipoprotein] + sn-glycerol 1-phosphate + H(+)</text>
        <dbReference type="Rhea" id="RHEA:56712"/>
        <dbReference type="Rhea" id="RHEA-COMP:14679"/>
        <dbReference type="Rhea" id="RHEA-COMP:14680"/>
        <dbReference type="ChEBI" id="CHEBI:15378"/>
        <dbReference type="ChEBI" id="CHEBI:29950"/>
        <dbReference type="ChEBI" id="CHEBI:57685"/>
        <dbReference type="ChEBI" id="CHEBI:64716"/>
        <dbReference type="ChEBI" id="CHEBI:140658"/>
        <dbReference type="EC" id="2.5.1.145"/>
    </reaction>
</comment>
<keyword evidence="3 7" id="KW-0808">Transferase</keyword>
<feature type="transmembrane region" description="Helical" evidence="7">
    <location>
        <begin position="201"/>
        <end position="219"/>
    </location>
</feature>
<proteinExistence type="inferred from homology"/>
<evidence type="ECO:0000313" key="9">
    <source>
        <dbReference type="Proteomes" id="UP001652338"/>
    </source>
</evidence>
<dbReference type="GO" id="GO:0008961">
    <property type="term" value="F:phosphatidylglycerol-prolipoprotein diacylglyceryl transferase activity"/>
    <property type="evidence" value="ECO:0007669"/>
    <property type="project" value="UniProtKB-EC"/>
</dbReference>
<evidence type="ECO:0000313" key="8">
    <source>
        <dbReference type="EMBL" id="MCU6724877.1"/>
    </source>
</evidence>